<dbReference type="EMBL" id="JTHE02000003">
    <property type="protein sequence ID" value="NEV68840.1"/>
    <property type="molecule type" value="Genomic_DNA"/>
</dbReference>
<dbReference type="AlphaFoldDB" id="A0A0C1V8L5"/>
<comment type="caution">
    <text evidence="1">The sequence shown here is derived from an EMBL/GenBank/DDBJ whole genome shotgun (WGS) entry which is preliminary data.</text>
</comment>
<organism evidence="1">
    <name type="scientific">Lyngbya confervoides BDU141951</name>
    <dbReference type="NCBI Taxonomy" id="1574623"/>
    <lineage>
        <taxon>Bacteria</taxon>
        <taxon>Bacillati</taxon>
        <taxon>Cyanobacteriota</taxon>
        <taxon>Cyanophyceae</taxon>
        <taxon>Oscillatoriophycideae</taxon>
        <taxon>Oscillatoriales</taxon>
        <taxon>Microcoleaceae</taxon>
        <taxon>Lyngbya</taxon>
    </lineage>
</organism>
<protein>
    <submittedName>
        <fullName evidence="1">Uncharacterized protein</fullName>
    </submittedName>
</protein>
<accession>A0A0C1V8L5</accession>
<sequence>MVARTVKVKPETRNHKGFFVQDTAYELVGIEQSGWALICVDEASCHYVDPDDLRGGDSEQADVI</sequence>
<name>A0A0C1V8L5_9CYAN</name>
<gene>
    <name evidence="1" type="ORF">QQ91_017200</name>
</gene>
<evidence type="ECO:0000313" key="1">
    <source>
        <dbReference type="EMBL" id="NEV68840.1"/>
    </source>
</evidence>
<reference evidence="1" key="1">
    <citation type="submission" date="2014-11" db="EMBL/GenBank/DDBJ databases">
        <authorList>
            <person name="Malar M.C."/>
            <person name="Sen D."/>
            <person name="Tripathy S."/>
        </authorList>
    </citation>
    <scope>NUCLEOTIDE SEQUENCE</scope>
    <source>
        <strain evidence="1">BDU141951</strain>
    </source>
</reference>
<reference evidence="1" key="2">
    <citation type="journal article" date="2015" name="Genome Announc.">
        <title>Draft Genome Sequence of Filamentous Marine Cyanobacterium Lyngbya confervoides Strain BDU141951.</title>
        <authorList>
            <person name="Chandrababunaidu M.M."/>
            <person name="Sen D."/>
            <person name="Tripathy S."/>
        </authorList>
    </citation>
    <scope>NUCLEOTIDE SEQUENCE</scope>
    <source>
        <strain evidence="1">BDU141951</strain>
    </source>
</reference>
<reference evidence="1" key="3">
    <citation type="submission" date="2020-02" db="EMBL/GenBank/DDBJ databases">
        <authorList>
            <person name="Sarangi A.N."/>
            <person name="Ghosh S."/>
            <person name="Mukherjee M."/>
            <person name="Tripathy S."/>
        </authorList>
    </citation>
    <scope>NUCLEOTIDE SEQUENCE</scope>
    <source>
        <strain evidence="1">BDU141951</strain>
    </source>
</reference>
<proteinExistence type="predicted"/>